<comment type="caution">
    <text evidence="1">The sequence shown here is derived from an EMBL/GenBank/DDBJ whole genome shotgun (WGS) entry which is preliminary data.</text>
</comment>
<evidence type="ECO:0008006" key="3">
    <source>
        <dbReference type="Google" id="ProtNLM"/>
    </source>
</evidence>
<dbReference type="RefSeq" id="WP_374036778.1">
    <property type="nucleotide sequence ID" value="NZ_CP169082.1"/>
</dbReference>
<sequence>MAVLPLLAVGLSAAGKIMGGIGSLRAGSARAKALGHQARNARQEAGVRASIQMEESDRIGARAATLAAASGGGGLQGSALAVIDDLARQGVYRARQTVRDGLSESIALKQEAQTTRRQGQADFAGSLIEAGSTVLGGMAQQAQFRRQGGLPPARFDRFFL</sequence>
<evidence type="ECO:0000313" key="2">
    <source>
        <dbReference type="Proteomes" id="UP001596152"/>
    </source>
</evidence>
<protein>
    <recommendedName>
        <fullName evidence="3">Phage tail tape measure protein</fullName>
    </recommendedName>
</protein>
<name>A0ABW0FXL2_9CAUL</name>
<reference evidence="2" key="1">
    <citation type="journal article" date="2019" name="Int. J. Syst. Evol. Microbiol.">
        <title>The Global Catalogue of Microorganisms (GCM) 10K type strain sequencing project: providing services to taxonomists for standard genome sequencing and annotation.</title>
        <authorList>
            <consortium name="The Broad Institute Genomics Platform"/>
            <consortium name="The Broad Institute Genome Sequencing Center for Infectious Disease"/>
            <person name="Wu L."/>
            <person name="Ma J."/>
        </authorList>
    </citation>
    <scope>NUCLEOTIDE SEQUENCE [LARGE SCALE GENOMIC DNA]</scope>
    <source>
        <strain evidence="2">JCM 12125</strain>
    </source>
</reference>
<organism evidence="1 2">
    <name type="scientific">Brevundimonas staleyi</name>
    <dbReference type="NCBI Taxonomy" id="74326"/>
    <lineage>
        <taxon>Bacteria</taxon>
        <taxon>Pseudomonadati</taxon>
        <taxon>Pseudomonadota</taxon>
        <taxon>Alphaproteobacteria</taxon>
        <taxon>Caulobacterales</taxon>
        <taxon>Caulobacteraceae</taxon>
        <taxon>Brevundimonas</taxon>
    </lineage>
</organism>
<dbReference type="Proteomes" id="UP001596152">
    <property type="component" value="Unassembled WGS sequence"/>
</dbReference>
<proteinExistence type="predicted"/>
<evidence type="ECO:0000313" key="1">
    <source>
        <dbReference type="EMBL" id="MFC5346264.1"/>
    </source>
</evidence>
<dbReference type="EMBL" id="JBHSLF010000056">
    <property type="protein sequence ID" value="MFC5346264.1"/>
    <property type="molecule type" value="Genomic_DNA"/>
</dbReference>
<accession>A0ABW0FXL2</accession>
<keyword evidence="2" id="KW-1185">Reference proteome</keyword>
<gene>
    <name evidence="1" type="ORF">ACFPIE_20300</name>
</gene>